<dbReference type="AlphaFoldDB" id="A0A0A8VDQ9"/>
<name>A0A0A8VDQ9_YERRU</name>
<gene>
    <name evidence="2" type="ORF">NCTC10476_03629</name>
</gene>
<dbReference type="GeneID" id="66881327"/>
<dbReference type="SUPFAM" id="SSF53955">
    <property type="entry name" value="Lysozyme-like"/>
    <property type="match status" value="1"/>
</dbReference>
<dbReference type="OrthoDB" id="9808681at2"/>
<dbReference type="Proteomes" id="UP000255169">
    <property type="component" value="Unassembled WGS sequence"/>
</dbReference>
<dbReference type="RefSeq" id="WP_004720806.1">
    <property type="nucleotide sequence ID" value="NZ_CCYO01000001.1"/>
</dbReference>
<protein>
    <submittedName>
        <fullName evidence="2">Transglycosylase SLT domain-containing protein</fullName>
    </submittedName>
</protein>
<accession>A0A0A8VDQ9</accession>
<dbReference type="Gene3D" id="1.10.530.10">
    <property type="match status" value="1"/>
</dbReference>
<evidence type="ECO:0000313" key="3">
    <source>
        <dbReference type="Proteomes" id="UP000255169"/>
    </source>
</evidence>
<reference evidence="2 3" key="1">
    <citation type="submission" date="2018-06" db="EMBL/GenBank/DDBJ databases">
        <authorList>
            <consortium name="Pathogen Informatics"/>
            <person name="Doyle S."/>
        </authorList>
    </citation>
    <scope>NUCLEOTIDE SEQUENCE [LARGE SCALE GENOMIC DNA]</scope>
    <source>
        <strain evidence="2 3">NCTC10476</strain>
    </source>
</reference>
<dbReference type="InterPro" id="IPR008258">
    <property type="entry name" value="Transglycosylase_SLT_dom_1"/>
</dbReference>
<evidence type="ECO:0000259" key="1">
    <source>
        <dbReference type="Pfam" id="PF01464"/>
    </source>
</evidence>
<evidence type="ECO:0000313" key="2">
    <source>
        <dbReference type="EMBL" id="SUQ37500.1"/>
    </source>
</evidence>
<dbReference type="EMBL" id="UHJG01000003">
    <property type="protein sequence ID" value="SUQ37500.1"/>
    <property type="molecule type" value="Genomic_DNA"/>
</dbReference>
<sequence>MLFSYQRMLYSLVLGGTLLFSVPSQAFCFNEAGIRYRVDPLLLRSMATVESSLNPRAVGMNRNKKGVVTSRDYGLMQINDRHIPQLRTLGLIQDEQDLLSNTCLNVQIGAWILAKHLKKCGVNWQCLGSYNAGFADNNGERRMIYARKVYAKYLKLKGGVA</sequence>
<feature type="domain" description="Transglycosylase SLT" evidence="1">
    <location>
        <begin position="28"/>
        <end position="141"/>
    </location>
</feature>
<organism evidence="2 3">
    <name type="scientific">Yersinia ruckeri</name>
    <dbReference type="NCBI Taxonomy" id="29486"/>
    <lineage>
        <taxon>Bacteria</taxon>
        <taxon>Pseudomonadati</taxon>
        <taxon>Pseudomonadota</taxon>
        <taxon>Gammaproteobacteria</taxon>
        <taxon>Enterobacterales</taxon>
        <taxon>Yersiniaceae</taxon>
        <taxon>Yersinia</taxon>
    </lineage>
</organism>
<dbReference type="CDD" id="cd13400">
    <property type="entry name" value="LT_IagB-like"/>
    <property type="match status" value="1"/>
</dbReference>
<keyword evidence="3" id="KW-1185">Reference proteome</keyword>
<dbReference type="InterPro" id="IPR023346">
    <property type="entry name" value="Lysozyme-like_dom_sf"/>
</dbReference>
<dbReference type="Pfam" id="PF01464">
    <property type="entry name" value="SLT"/>
    <property type="match status" value="1"/>
</dbReference>
<proteinExistence type="predicted"/>